<reference evidence="1" key="2">
    <citation type="submission" date="2024-05" db="EMBL/GenBank/DDBJ databases">
        <title>Rhodohalobacter halophilus gen. nov., sp. nov., a moderately halophilic member of the family Balneolaceae.</title>
        <authorList>
            <person name="Xia J."/>
        </authorList>
    </citation>
    <scope>NUCLEOTIDE SEQUENCE</scope>
    <source>
        <strain evidence="1">WB101</strain>
    </source>
</reference>
<proteinExistence type="predicted"/>
<dbReference type="Proteomes" id="UP001165366">
    <property type="component" value="Unassembled WGS sequence"/>
</dbReference>
<dbReference type="EMBL" id="JAKLWS010000014">
    <property type="protein sequence ID" value="MCG2589260.1"/>
    <property type="molecule type" value="Genomic_DNA"/>
</dbReference>
<sequence length="257" mass="29500">MKFSNSQLLVIPLLLLIFQLIPITSFSQEPIRLNADSIDRFVLNPADFDPEDDNAQILRHEPFGNKKEAVYERDQKEDGTPIIKASSEQAISSVTTSLRADPYKFSYLEWEWKIDEVIQSGELGEKDGDDFVVRIYVTFDYPVGELPLGQRIKYRFFKTFTSFDIPLRSLNYVWANEAAVGTIEENPYTSWVKYIVVNSGNEKAGEWVSLKRNILEDYQEAFGEEPREITGITIMTDSDNTEESTLAWFGPITLLKE</sequence>
<keyword evidence="2" id="KW-1185">Reference proteome</keyword>
<reference evidence="1" key="1">
    <citation type="submission" date="2022-01" db="EMBL/GenBank/DDBJ databases">
        <authorList>
            <person name="Wang Y."/>
        </authorList>
    </citation>
    <scope>NUCLEOTIDE SEQUENCE</scope>
    <source>
        <strain evidence="1">WB101</strain>
    </source>
</reference>
<evidence type="ECO:0000313" key="2">
    <source>
        <dbReference type="Proteomes" id="UP001165366"/>
    </source>
</evidence>
<comment type="caution">
    <text evidence="1">The sequence shown here is derived from an EMBL/GenBank/DDBJ whole genome shotgun (WGS) entry which is preliminary data.</text>
</comment>
<organism evidence="1 2">
    <name type="scientific">Rhodohalobacter sulfatireducens</name>
    <dbReference type="NCBI Taxonomy" id="2911366"/>
    <lineage>
        <taxon>Bacteria</taxon>
        <taxon>Pseudomonadati</taxon>
        <taxon>Balneolota</taxon>
        <taxon>Balneolia</taxon>
        <taxon>Balneolales</taxon>
        <taxon>Balneolaceae</taxon>
        <taxon>Rhodohalobacter</taxon>
    </lineage>
</organism>
<accession>A0ABS9KEL0</accession>
<dbReference type="Pfam" id="PF11249">
    <property type="entry name" value="DUF3047"/>
    <property type="match status" value="1"/>
</dbReference>
<gene>
    <name evidence="1" type="ORF">L6773_11840</name>
</gene>
<protein>
    <submittedName>
        <fullName evidence="1">DUF3047 domain-containing protein</fullName>
    </submittedName>
</protein>
<dbReference type="RefSeq" id="WP_237854624.1">
    <property type="nucleotide sequence ID" value="NZ_JAKLWS010000014.1"/>
</dbReference>
<dbReference type="InterPro" id="IPR021409">
    <property type="entry name" value="DUF3047"/>
</dbReference>
<evidence type="ECO:0000313" key="1">
    <source>
        <dbReference type="EMBL" id="MCG2589260.1"/>
    </source>
</evidence>
<name>A0ABS9KEL0_9BACT</name>